<dbReference type="RefSeq" id="WP_302723548.1">
    <property type="nucleotide sequence ID" value="NZ_JAULRU010000617.1"/>
</dbReference>
<accession>A0ABU4RYI3</accession>
<organism evidence="1 2">
    <name type="scientific">Gilvimarinus gilvus</name>
    <dbReference type="NCBI Taxonomy" id="3058038"/>
    <lineage>
        <taxon>Bacteria</taxon>
        <taxon>Pseudomonadati</taxon>
        <taxon>Pseudomonadota</taxon>
        <taxon>Gammaproteobacteria</taxon>
        <taxon>Cellvibrionales</taxon>
        <taxon>Cellvibrionaceae</taxon>
        <taxon>Gilvimarinus</taxon>
    </lineage>
</organism>
<dbReference type="EMBL" id="JAXAFO010000016">
    <property type="protein sequence ID" value="MDX6849845.1"/>
    <property type="molecule type" value="Genomic_DNA"/>
</dbReference>
<dbReference type="Gene3D" id="1.20.58.320">
    <property type="entry name" value="TPR-like"/>
    <property type="match status" value="1"/>
</dbReference>
<dbReference type="InterPro" id="IPR011990">
    <property type="entry name" value="TPR-like_helical_dom_sf"/>
</dbReference>
<gene>
    <name evidence="1" type="ORF">SCD92_10775</name>
</gene>
<sequence>MEASRLNAVIQFWFVELSSSDWFGKNPAVDQLIKQRFAGLHSALVQGEGQELACSGVNVLSQVIVLDQFSRNIYRDDGRAFAFDDQALALSRQAIEQGWDEALKDDQRAFLYMPFMHSERAEVHEQALALFGRLDNKNYLEFEYKHKAIIDRFGRYPHRNKLLNRVSTDEERAFLATPGSSF</sequence>
<dbReference type="Pfam" id="PF06041">
    <property type="entry name" value="DUF924"/>
    <property type="match status" value="1"/>
</dbReference>
<evidence type="ECO:0000313" key="2">
    <source>
        <dbReference type="Proteomes" id="UP001273505"/>
    </source>
</evidence>
<protein>
    <submittedName>
        <fullName evidence="1">DUF924 family protein</fullName>
    </submittedName>
</protein>
<comment type="caution">
    <text evidence="1">The sequence shown here is derived from an EMBL/GenBank/DDBJ whole genome shotgun (WGS) entry which is preliminary data.</text>
</comment>
<keyword evidence="2" id="KW-1185">Reference proteome</keyword>
<dbReference type="InterPro" id="IPR010323">
    <property type="entry name" value="DUF924"/>
</dbReference>
<proteinExistence type="predicted"/>
<reference evidence="1 2" key="1">
    <citation type="submission" date="2023-11" db="EMBL/GenBank/DDBJ databases">
        <title>Gilvimarinus fulvus sp. nov., isolated from the surface of Kelp.</title>
        <authorList>
            <person name="Sun Y.Y."/>
            <person name="Gong Y."/>
            <person name="Du Z.J."/>
        </authorList>
    </citation>
    <scope>NUCLEOTIDE SEQUENCE [LARGE SCALE GENOMIC DNA]</scope>
    <source>
        <strain evidence="1 2">SDUM040013</strain>
    </source>
</reference>
<dbReference type="SUPFAM" id="SSF48452">
    <property type="entry name" value="TPR-like"/>
    <property type="match status" value="1"/>
</dbReference>
<name>A0ABU4RYI3_9GAMM</name>
<evidence type="ECO:0000313" key="1">
    <source>
        <dbReference type="EMBL" id="MDX6849845.1"/>
    </source>
</evidence>
<dbReference type="Gene3D" id="1.25.40.10">
    <property type="entry name" value="Tetratricopeptide repeat domain"/>
    <property type="match status" value="1"/>
</dbReference>
<dbReference type="Proteomes" id="UP001273505">
    <property type="component" value="Unassembled WGS sequence"/>
</dbReference>